<dbReference type="GO" id="GO:0005524">
    <property type="term" value="F:ATP binding"/>
    <property type="evidence" value="ECO:0007669"/>
    <property type="project" value="UniProtKB-KW"/>
</dbReference>
<dbReference type="InterPro" id="IPR001867">
    <property type="entry name" value="OmpR/PhoB-type_DNA-bd"/>
</dbReference>
<accession>A0A1M5QGN7</accession>
<feature type="DNA-binding region" description="OmpR/PhoB-type" evidence="4">
    <location>
        <begin position="4"/>
        <end position="102"/>
    </location>
</feature>
<dbReference type="SUPFAM" id="SSF48452">
    <property type="entry name" value="TPR-like"/>
    <property type="match status" value="1"/>
</dbReference>
<dbReference type="Gene3D" id="3.40.50.300">
    <property type="entry name" value="P-loop containing nucleotide triphosphate hydrolases"/>
    <property type="match status" value="1"/>
</dbReference>
<dbReference type="SUPFAM" id="SSF46894">
    <property type="entry name" value="C-terminal effector domain of the bipartite response regulators"/>
    <property type="match status" value="1"/>
</dbReference>
<dbReference type="GO" id="GO:0006355">
    <property type="term" value="P:regulation of DNA-templated transcription"/>
    <property type="evidence" value="ECO:0007669"/>
    <property type="project" value="InterPro"/>
</dbReference>
<keyword evidence="7" id="KW-1185">Reference proteome</keyword>
<feature type="domain" description="OmpR/PhoB-type" evidence="5">
    <location>
        <begin position="4"/>
        <end position="102"/>
    </location>
</feature>
<dbReference type="InterPro" id="IPR041664">
    <property type="entry name" value="AAA_16"/>
</dbReference>
<dbReference type="GO" id="GO:0003677">
    <property type="term" value="F:DNA binding"/>
    <property type="evidence" value="ECO:0007669"/>
    <property type="project" value="UniProtKB-UniRule"/>
</dbReference>
<dbReference type="GO" id="GO:0004016">
    <property type="term" value="F:adenylate cyclase activity"/>
    <property type="evidence" value="ECO:0007669"/>
    <property type="project" value="TreeGrafter"/>
</dbReference>
<evidence type="ECO:0000256" key="4">
    <source>
        <dbReference type="PROSITE-ProRule" id="PRU01091"/>
    </source>
</evidence>
<dbReference type="PROSITE" id="PS51755">
    <property type="entry name" value="OMPR_PHOB"/>
    <property type="match status" value="1"/>
</dbReference>
<dbReference type="InterPro" id="IPR011990">
    <property type="entry name" value="TPR-like_helical_dom_sf"/>
</dbReference>
<dbReference type="InterPro" id="IPR016032">
    <property type="entry name" value="Sig_transdc_resp-reg_C-effctor"/>
</dbReference>
<dbReference type="Pfam" id="PF13191">
    <property type="entry name" value="AAA_16"/>
    <property type="match status" value="1"/>
</dbReference>
<gene>
    <name evidence="6" type="ORF">SAMN04488068_2574</name>
</gene>
<dbReference type="Gene3D" id="1.10.10.10">
    <property type="entry name" value="Winged helix-like DNA-binding domain superfamily/Winged helix DNA-binding domain"/>
    <property type="match status" value="1"/>
</dbReference>
<proteinExistence type="predicted"/>
<protein>
    <submittedName>
        <fullName evidence="6">Predicted ATPase</fullName>
    </submittedName>
</protein>
<evidence type="ECO:0000259" key="5">
    <source>
        <dbReference type="PROSITE" id="PS51755"/>
    </source>
</evidence>
<dbReference type="PANTHER" id="PTHR16305:SF28">
    <property type="entry name" value="GUANYLATE CYCLASE DOMAIN-CONTAINING PROTEIN"/>
    <property type="match status" value="1"/>
</dbReference>
<evidence type="ECO:0000256" key="2">
    <source>
        <dbReference type="ARBA" id="ARBA00022840"/>
    </source>
</evidence>
<dbReference type="InterPro" id="IPR027417">
    <property type="entry name" value="P-loop_NTPase"/>
</dbReference>
<dbReference type="CDD" id="cd00383">
    <property type="entry name" value="trans_reg_C"/>
    <property type="match status" value="1"/>
</dbReference>
<reference evidence="6 7" key="1">
    <citation type="submission" date="2016-11" db="EMBL/GenBank/DDBJ databases">
        <authorList>
            <person name="Jaros S."/>
            <person name="Januszkiewicz K."/>
            <person name="Wedrychowicz H."/>
        </authorList>
    </citation>
    <scope>NUCLEOTIDE SEQUENCE [LARGE SCALE GENOMIC DNA]</scope>
    <source>
        <strain evidence="6 7">CGMCC 1.7049</strain>
    </source>
</reference>
<organism evidence="6 7">
    <name type="scientific">Hydrocarboniphaga daqingensis</name>
    <dbReference type="NCBI Taxonomy" id="490188"/>
    <lineage>
        <taxon>Bacteria</taxon>
        <taxon>Pseudomonadati</taxon>
        <taxon>Pseudomonadota</taxon>
        <taxon>Gammaproteobacteria</taxon>
        <taxon>Nevskiales</taxon>
        <taxon>Nevskiaceae</taxon>
        <taxon>Hydrocarboniphaga</taxon>
    </lineage>
</organism>
<dbReference type="SMART" id="SM00862">
    <property type="entry name" value="Trans_reg_C"/>
    <property type="match status" value="1"/>
</dbReference>
<sequence>MSDQQALQFGPFRLLGRHGPLLRDDREIKLQRKALAVLWTLASQPNEPVTRADLMDAVWPGAIVVDDVLTYQIRALRQAIEDDPRNPRYILTAHRIGFRLTVPGAAELPEAAQTLIGRDTEQRALRVSFDRACGGQRQFVFVCGDAGLGKTALIDDFLLRLRSDAPEARILRGHCLELTGESEAYLPILDALEQGVRGSGGEEWLELLRHNAPSWLRQLPKLLPSEELEQLRRISAGTPPEQQRRELSQALEVAAAEQPLVLVLEDLHWCDASTVALLSLLAQREQPSRLMVIASCRPVETIISQHPARALQLGLTSRGRAQSLFLNPLRPDEGRQLIARRLPDVSDEQSNELLRRSGGHPLFLVHLTDYLRSQALAPQAGPGFDGVVPPQLRELIELQLSQLSVSEQLLLEVAAVAGQDFAAAAVAAGSSLAVEAVEEALEALAQGRCFIVDDGLAIWPDGTVSGRFQFQHALYREALRLRLAPSREARLHRRIAERLEHTYAGRPADIATELAHHFEAGGVAAKAAHWCVHTAQNALDRLAPYEVREQVARGLGLLASVAPDPSHRSTELRLRIAASQNLQIEYGYGPIASDDHRERIDALIEQVDDDQVRIMAVAVQWSARHFNLEFERAIAFSERMQEIGRASGNVSLECVGLGWAAHSLHCTGAHEKADRYTAEGLQKALAYDGSGGAISDDSLVSLYCAHAVTRWFLGFPEQALAAAKQGVAIAGRHPNPYLHVMVHGTAQGMLLEFVGDYPQLKTVATDILEQARRCGHVESQRWARVLLGVAQCRTGDPQTGMQTLQTVLDEMRERGLVIQAPLGLTHLARAWSALGDHERALDAAEAALQLIRTRHHRPWEPEVLRTIGELQLIARPEAIAEAAASIREALALARSRKALSLELRAATSLARLLQRRGQRAEALAVLDPVLGRFTEGQHLPDLREAASLIAELQQA</sequence>
<evidence type="ECO:0000256" key="1">
    <source>
        <dbReference type="ARBA" id="ARBA00022741"/>
    </source>
</evidence>
<evidence type="ECO:0000313" key="7">
    <source>
        <dbReference type="Proteomes" id="UP000199758"/>
    </source>
</evidence>
<dbReference type="STRING" id="490188.SAMN04488068_2574"/>
<keyword evidence="3 4" id="KW-0238">DNA-binding</keyword>
<name>A0A1M5QGN7_9GAMM</name>
<dbReference type="AlphaFoldDB" id="A0A1M5QGN7"/>
<dbReference type="InterPro" id="IPR036388">
    <property type="entry name" value="WH-like_DNA-bd_sf"/>
</dbReference>
<dbReference type="Pfam" id="PF00486">
    <property type="entry name" value="Trans_reg_C"/>
    <property type="match status" value="1"/>
</dbReference>
<dbReference type="SUPFAM" id="SSF52540">
    <property type="entry name" value="P-loop containing nucleoside triphosphate hydrolases"/>
    <property type="match status" value="1"/>
</dbReference>
<dbReference type="GO" id="GO:0000160">
    <property type="term" value="P:phosphorelay signal transduction system"/>
    <property type="evidence" value="ECO:0007669"/>
    <property type="project" value="InterPro"/>
</dbReference>
<dbReference type="Gene3D" id="1.25.40.10">
    <property type="entry name" value="Tetratricopeptide repeat domain"/>
    <property type="match status" value="1"/>
</dbReference>
<evidence type="ECO:0000313" key="6">
    <source>
        <dbReference type="EMBL" id="SHH12673.1"/>
    </source>
</evidence>
<evidence type="ECO:0000256" key="3">
    <source>
        <dbReference type="ARBA" id="ARBA00023125"/>
    </source>
</evidence>
<dbReference type="PANTHER" id="PTHR16305">
    <property type="entry name" value="TESTICULAR SOLUBLE ADENYLYL CYCLASE"/>
    <property type="match status" value="1"/>
</dbReference>
<dbReference type="OrthoDB" id="9816555at2"/>
<keyword evidence="2" id="KW-0067">ATP-binding</keyword>
<dbReference type="Proteomes" id="UP000199758">
    <property type="component" value="Unassembled WGS sequence"/>
</dbReference>
<dbReference type="GO" id="GO:0005737">
    <property type="term" value="C:cytoplasm"/>
    <property type="evidence" value="ECO:0007669"/>
    <property type="project" value="TreeGrafter"/>
</dbReference>
<dbReference type="RefSeq" id="WP_072898083.1">
    <property type="nucleotide sequence ID" value="NZ_FQWZ01000006.1"/>
</dbReference>
<keyword evidence="1" id="KW-0547">Nucleotide-binding</keyword>
<dbReference type="EMBL" id="FQWZ01000006">
    <property type="protein sequence ID" value="SHH12673.1"/>
    <property type="molecule type" value="Genomic_DNA"/>
</dbReference>